<gene>
    <name evidence="2" type="ORF">T459_21513</name>
</gene>
<organism evidence="2 3">
    <name type="scientific">Capsicum annuum</name>
    <name type="common">Capsicum pepper</name>
    <dbReference type="NCBI Taxonomy" id="4072"/>
    <lineage>
        <taxon>Eukaryota</taxon>
        <taxon>Viridiplantae</taxon>
        <taxon>Streptophyta</taxon>
        <taxon>Embryophyta</taxon>
        <taxon>Tracheophyta</taxon>
        <taxon>Spermatophyta</taxon>
        <taxon>Magnoliopsida</taxon>
        <taxon>eudicotyledons</taxon>
        <taxon>Gunneridae</taxon>
        <taxon>Pentapetalae</taxon>
        <taxon>asterids</taxon>
        <taxon>lamiids</taxon>
        <taxon>Solanales</taxon>
        <taxon>Solanaceae</taxon>
        <taxon>Solanoideae</taxon>
        <taxon>Capsiceae</taxon>
        <taxon>Capsicum</taxon>
    </lineage>
</organism>
<reference evidence="2 3" key="2">
    <citation type="journal article" date="2017" name="Genome Biol.">
        <title>New reference genome sequences of hot pepper reveal the massive evolution of plant disease-resistance genes by retroduplication.</title>
        <authorList>
            <person name="Kim S."/>
            <person name="Park J."/>
            <person name="Yeom S.I."/>
            <person name="Kim Y.M."/>
            <person name="Seo E."/>
            <person name="Kim K.T."/>
            <person name="Kim M.S."/>
            <person name="Lee J.M."/>
            <person name="Cheong K."/>
            <person name="Shin H.S."/>
            <person name="Kim S.B."/>
            <person name="Han K."/>
            <person name="Lee J."/>
            <person name="Park M."/>
            <person name="Lee H.A."/>
            <person name="Lee H.Y."/>
            <person name="Lee Y."/>
            <person name="Oh S."/>
            <person name="Lee J.H."/>
            <person name="Choi E."/>
            <person name="Choi E."/>
            <person name="Lee S.E."/>
            <person name="Jeon J."/>
            <person name="Kim H."/>
            <person name="Choi G."/>
            <person name="Song H."/>
            <person name="Lee J."/>
            <person name="Lee S.C."/>
            <person name="Kwon J.K."/>
            <person name="Lee H.Y."/>
            <person name="Koo N."/>
            <person name="Hong Y."/>
            <person name="Kim R.W."/>
            <person name="Kang W.H."/>
            <person name="Huh J.H."/>
            <person name="Kang B.C."/>
            <person name="Yang T.J."/>
            <person name="Lee Y.H."/>
            <person name="Bennetzen J.L."/>
            <person name="Choi D."/>
        </authorList>
    </citation>
    <scope>NUCLEOTIDE SEQUENCE [LARGE SCALE GENOMIC DNA]</scope>
    <source>
        <strain evidence="3">cv. CM334</strain>
    </source>
</reference>
<dbReference type="Proteomes" id="UP000222542">
    <property type="component" value="Unassembled WGS sequence"/>
</dbReference>
<evidence type="ECO:0000313" key="3">
    <source>
        <dbReference type="Proteomes" id="UP000222542"/>
    </source>
</evidence>
<dbReference type="PANTHER" id="PTHR31470">
    <property type="entry name" value="CYSTEINE PROTEINASES SUPERFAMILY PROTEIN-RELATED-RELATED"/>
    <property type="match status" value="1"/>
</dbReference>
<dbReference type="SUPFAM" id="SSF54001">
    <property type="entry name" value="Cysteine proteinases"/>
    <property type="match status" value="1"/>
</dbReference>
<keyword evidence="3" id="KW-1185">Reference proteome</keyword>
<dbReference type="AlphaFoldDB" id="A0A2G2YWW1"/>
<reference evidence="2 3" key="1">
    <citation type="journal article" date="2014" name="Nat. Genet.">
        <title>Genome sequence of the hot pepper provides insights into the evolution of pungency in Capsicum species.</title>
        <authorList>
            <person name="Kim S."/>
            <person name="Park M."/>
            <person name="Yeom S.I."/>
            <person name="Kim Y.M."/>
            <person name="Lee J.M."/>
            <person name="Lee H.A."/>
            <person name="Seo E."/>
            <person name="Choi J."/>
            <person name="Cheong K."/>
            <person name="Kim K.T."/>
            <person name="Jung K."/>
            <person name="Lee G.W."/>
            <person name="Oh S.K."/>
            <person name="Bae C."/>
            <person name="Kim S.B."/>
            <person name="Lee H.Y."/>
            <person name="Kim S.Y."/>
            <person name="Kim M.S."/>
            <person name="Kang B.C."/>
            <person name="Jo Y.D."/>
            <person name="Yang H.B."/>
            <person name="Jeong H.J."/>
            <person name="Kang W.H."/>
            <person name="Kwon J.K."/>
            <person name="Shin C."/>
            <person name="Lim J.Y."/>
            <person name="Park J.H."/>
            <person name="Huh J.H."/>
            <person name="Kim J.S."/>
            <person name="Kim B.D."/>
            <person name="Cohen O."/>
            <person name="Paran I."/>
            <person name="Suh M.C."/>
            <person name="Lee S.B."/>
            <person name="Kim Y.K."/>
            <person name="Shin Y."/>
            <person name="Noh S.J."/>
            <person name="Park J."/>
            <person name="Seo Y.S."/>
            <person name="Kwon S.Y."/>
            <person name="Kim H.A."/>
            <person name="Park J.M."/>
            <person name="Kim H.J."/>
            <person name="Choi S.B."/>
            <person name="Bosland P.W."/>
            <person name="Reeves G."/>
            <person name="Jo S.H."/>
            <person name="Lee B.W."/>
            <person name="Cho H.T."/>
            <person name="Choi H.S."/>
            <person name="Lee M.S."/>
            <person name="Yu Y."/>
            <person name="Do Choi Y."/>
            <person name="Park B.S."/>
            <person name="van Deynze A."/>
            <person name="Ashrafi H."/>
            <person name="Hill T."/>
            <person name="Kim W.T."/>
            <person name="Pai H.S."/>
            <person name="Ahn H.K."/>
            <person name="Yeam I."/>
            <person name="Giovannoni J.J."/>
            <person name="Rose J.K."/>
            <person name="Sorensen I."/>
            <person name="Lee S.J."/>
            <person name="Kim R.W."/>
            <person name="Choi I.Y."/>
            <person name="Choi B.S."/>
            <person name="Lim J.S."/>
            <person name="Lee Y.H."/>
            <person name="Choi D."/>
        </authorList>
    </citation>
    <scope>NUCLEOTIDE SEQUENCE [LARGE SCALE GENOMIC DNA]</scope>
    <source>
        <strain evidence="3">cv. CM334</strain>
    </source>
</reference>
<dbReference type="Gene3D" id="3.40.395.10">
    <property type="entry name" value="Adenoviral Proteinase, Chain A"/>
    <property type="match status" value="1"/>
</dbReference>
<protein>
    <recommendedName>
        <fullName evidence="1">Transposase-associated domain-containing protein</fullName>
    </recommendedName>
</protein>
<evidence type="ECO:0000313" key="2">
    <source>
        <dbReference type="EMBL" id="PHT74236.1"/>
    </source>
</evidence>
<comment type="caution">
    <text evidence="2">The sequence shown here is derived from an EMBL/GenBank/DDBJ whole genome shotgun (WGS) entry which is preliminary data.</text>
</comment>
<dbReference type="PANTHER" id="PTHR31470:SF56">
    <property type="entry name" value="ULP1 PROTEASE FAMILY, C-TERMINAL CATALYTIC DOMAIN CONTAINING PROTEIN"/>
    <property type="match status" value="1"/>
</dbReference>
<proteinExistence type="predicted"/>
<feature type="domain" description="Transposase-associated" evidence="1">
    <location>
        <begin position="215"/>
        <end position="293"/>
    </location>
</feature>
<dbReference type="InterPro" id="IPR038765">
    <property type="entry name" value="Papain-like_cys_pep_sf"/>
</dbReference>
<evidence type="ECO:0000259" key="1">
    <source>
        <dbReference type="Pfam" id="PF13963"/>
    </source>
</evidence>
<accession>A0A2G2YWW1</accession>
<dbReference type="Pfam" id="PF13963">
    <property type="entry name" value="Transpos_assoc"/>
    <property type="match status" value="1"/>
</dbReference>
<dbReference type="EMBL" id="AYRZ02000008">
    <property type="protein sequence ID" value="PHT74236.1"/>
    <property type="molecule type" value="Genomic_DNA"/>
</dbReference>
<name>A0A2G2YWW1_CAPAN</name>
<dbReference type="Gramene" id="PHT74236">
    <property type="protein sequence ID" value="PHT74236"/>
    <property type="gene ID" value="T459_21513"/>
</dbReference>
<dbReference type="InterPro" id="IPR029480">
    <property type="entry name" value="Transpos_assoc"/>
</dbReference>
<sequence length="320" mass="37790">MSDIVFTDEEELEFNLGTIHQDILGHEYRSNDSDHSVPPITEDAFSMLKNEIANVRRHMSLFQEKVDNQFNGMREFVEESVKLIWNELRFVKHQSSEFIEKEDSVDNIIILVNVSESFHWILVIFRIGHRCLYVYDSMMEGVVHSNNVLDHVRFLSTMIPLFLVATNFYKKRSDIDWYWEAGYIDKSLSEPLEYVILKDTQQQGPQSKNMNNLERSWMYERLDGRRVLYSIFVIGVDEFIQFACSQPNRMSGDKVRCPCAKCENYKFMDVETVKYHLYQSGFIENYFIWKHQGKRDDISETSYDNALHGGGQPIFEENPY</sequence>